<evidence type="ECO:0000256" key="2">
    <source>
        <dbReference type="ARBA" id="ARBA00022527"/>
    </source>
</evidence>
<evidence type="ECO:0000313" key="14">
    <source>
        <dbReference type="EMBL" id="TKS14504.1"/>
    </source>
</evidence>
<evidence type="ECO:0000256" key="9">
    <source>
        <dbReference type="ARBA" id="ARBA00023136"/>
    </source>
</evidence>
<dbReference type="InterPro" id="IPR045272">
    <property type="entry name" value="ANXUR1/2-like"/>
</dbReference>
<evidence type="ECO:0000256" key="10">
    <source>
        <dbReference type="ARBA" id="ARBA00023180"/>
    </source>
</evidence>
<dbReference type="PANTHER" id="PTHR34590">
    <property type="entry name" value="OS03G0124300 PROTEIN-RELATED"/>
    <property type="match status" value="1"/>
</dbReference>
<keyword evidence="3" id="KW-0808">Transferase</keyword>
<feature type="signal peptide" evidence="12">
    <location>
        <begin position="1"/>
        <end position="28"/>
    </location>
</feature>
<dbReference type="GO" id="GO:0004674">
    <property type="term" value="F:protein serine/threonine kinase activity"/>
    <property type="evidence" value="ECO:0007669"/>
    <property type="project" value="UniProtKB-KW"/>
</dbReference>
<keyword evidence="10" id="KW-0325">Glycoprotein</keyword>
<keyword evidence="2" id="KW-0418">Kinase</keyword>
<dbReference type="FunFam" id="2.60.120.430:FF:000005">
    <property type="entry name" value="Putative receptor-like protein kinase"/>
    <property type="match status" value="1"/>
</dbReference>
<dbReference type="Gene3D" id="2.60.120.430">
    <property type="entry name" value="Galactose-binding lectin"/>
    <property type="match status" value="2"/>
</dbReference>
<organism evidence="14">
    <name type="scientific">Populus alba</name>
    <name type="common">White poplar</name>
    <dbReference type="NCBI Taxonomy" id="43335"/>
    <lineage>
        <taxon>Eukaryota</taxon>
        <taxon>Viridiplantae</taxon>
        <taxon>Streptophyta</taxon>
        <taxon>Embryophyta</taxon>
        <taxon>Tracheophyta</taxon>
        <taxon>Spermatophyta</taxon>
        <taxon>Magnoliopsida</taxon>
        <taxon>eudicotyledons</taxon>
        <taxon>Gunneridae</taxon>
        <taxon>Pentapetalae</taxon>
        <taxon>rosids</taxon>
        <taxon>fabids</taxon>
        <taxon>Malpighiales</taxon>
        <taxon>Salicaceae</taxon>
        <taxon>Saliceae</taxon>
        <taxon>Populus</taxon>
    </lineage>
</organism>
<evidence type="ECO:0000256" key="12">
    <source>
        <dbReference type="SAM" id="SignalP"/>
    </source>
</evidence>
<evidence type="ECO:0000256" key="1">
    <source>
        <dbReference type="ARBA" id="ARBA00004479"/>
    </source>
</evidence>
<evidence type="ECO:0000256" key="4">
    <source>
        <dbReference type="ARBA" id="ARBA00022692"/>
    </source>
</evidence>
<gene>
    <name evidence="14" type="ORF">D5086_0000045780</name>
</gene>
<evidence type="ECO:0000256" key="3">
    <source>
        <dbReference type="ARBA" id="ARBA00022679"/>
    </source>
</evidence>
<dbReference type="GO" id="GO:0016020">
    <property type="term" value="C:membrane"/>
    <property type="evidence" value="ECO:0007669"/>
    <property type="project" value="UniProtKB-SubCell"/>
</dbReference>
<keyword evidence="2" id="KW-0723">Serine/threonine-protein kinase</keyword>
<evidence type="ECO:0000256" key="7">
    <source>
        <dbReference type="ARBA" id="ARBA00022840"/>
    </source>
</evidence>
<evidence type="ECO:0000259" key="13">
    <source>
        <dbReference type="Pfam" id="PF12819"/>
    </source>
</evidence>
<keyword evidence="6" id="KW-0547">Nucleotide-binding</keyword>
<proteinExistence type="predicted"/>
<keyword evidence="7" id="KW-0067">ATP-binding</keyword>
<keyword evidence="5 12" id="KW-0732">Signal</keyword>
<reference evidence="14" key="1">
    <citation type="submission" date="2018-10" db="EMBL/GenBank/DDBJ databases">
        <title>Population genomic analysis revealed the cold adaptation of white poplar.</title>
        <authorList>
            <person name="Liu Y.-J."/>
        </authorList>
    </citation>
    <scope>NUCLEOTIDE SEQUENCE [LARGE SCALE GENOMIC DNA]</scope>
    <source>
        <strain evidence="14">PAL-ZL1</strain>
    </source>
</reference>
<dbReference type="Pfam" id="PF12819">
    <property type="entry name" value="Malectin_like"/>
    <property type="match status" value="1"/>
</dbReference>
<feature type="domain" description="Malectin-like" evidence="13">
    <location>
        <begin position="38"/>
        <end position="393"/>
    </location>
</feature>
<evidence type="ECO:0000256" key="5">
    <source>
        <dbReference type="ARBA" id="ARBA00022729"/>
    </source>
</evidence>
<dbReference type="STRING" id="43335.A0A4U5QTY7"/>
<name>A0A4U5QTY7_POPAL</name>
<comment type="caution">
    <text evidence="14">The sequence shown here is derived from an EMBL/GenBank/DDBJ whole genome shotgun (WGS) entry which is preliminary data.</text>
</comment>
<dbReference type="PANTHER" id="PTHR34590:SF6">
    <property type="entry name" value="RECEPTOR-LIKE KINASE"/>
    <property type="match status" value="1"/>
</dbReference>
<dbReference type="GO" id="GO:0004714">
    <property type="term" value="F:transmembrane receptor protein tyrosine kinase activity"/>
    <property type="evidence" value="ECO:0007669"/>
    <property type="project" value="InterPro"/>
</dbReference>
<keyword evidence="9 11" id="KW-0472">Membrane</keyword>
<dbReference type="GO" id="GO:0005524">
    <property type="term" value="F:ATP binding"/>
    <property type="evidence" value="ECO:0007669"/>
    <property type="project" value="UniProtKB-KW"/>
</dbReference>
<dbReference type="FunFam" id="2.60.120.430:FF:000001">
    <property type="entry name" value="Receptor-like protein kinase FERONIA"/>
    <property type="match status" value="1"/>
</dbReference>
<accession>A0A4U5QTY7</accession>
<evidence type="ECO:0000256" key="11">
    <source>
        <dbReference type="SAM" id="Phobius"/>
    </source>
</evidence>
<feature type="transmembrane region" description="Helical" evidence="11">
    <location>
        <begin position="419"/>
        <end position="438"/>
    </location>
</feature>
<comment type="subcellular location">
    <subcellularLocation>
        <location evidence="1">Membrane</location>
        <topology evidence="1">Single-pass type I membrane protein</topology>
    </subcellularLocation>
</comment>
<evidence type="ECO:0000256" key="8">
    <source>
        <dbReference type="ARBA" id="ARBA00022989"/>
    </source>
</evidence>
<dbReference type="EMBL" id="RCHU01000113">
    <property type="protein sequence ID" value="TKS14504.1"/>
    <property type="molecule type" value="Genomic_DNA"/>
</dbReference>
<dbReference type="AlphaFoldDB" id="A0A4U5QTY7"/>
<dbReference type="InterPro" id="IPR024788">
    <property type="entry name" value="Malectin-like_Carb-bd_dom"/>
</dbReference>
<protein>
    <recommendedName>
        <fullName evidence="13">Malectin-like domain-containing protein</fullName>
    </recommendedName>
</protein>
<evidence type="ECO:0000256" key="6">
    <source>
        <dbReference type="ARBA" id="ARBA00022741"/>
    </source>
</evidence>
<keyword evidence="8 11" id="KW-1133">Transmembrane helix</keyword>
<keyword evidence="4 11" id="KW-0812">Transmembrane</keyword>
<feature type="chain" id="PRO_5021019733" description="Malectin-like domain-containing protein" evidence="12">
    <location>
        <begin position="29"/>
        <end position="475"/>
    </location>
</feature>
<sequence>MEETNSHRIHTFSLLILTFSLFSTLALSRFSPTDNHLISCGSTVDTAVDNRRFISDSNPNSPLLSSAQTIPLTNQSPSPYSIQIYNSARIFKKPSKYAFEIKEPGTHMVRLHFHAFVSSNLDLSDAQFHVLVNGYVALSNFSVGKVRDFVVKEFFIWADSDKIVINFVPAKKGNYGFVNAIEVISAPKDLIADVGFLVNGNKDEKFVGLTKQALETVHRINIGGPKVTPFNDTAWRTWIPDYEFFKSSNDLSKLMYFGGRIHYQIGGASREVGPDFVYKTARVITDTNGAVLNPNMTWEFPVDEGYKYLVRMHFCDIASISLGLIHFNVYVNGYLAYEDLDLSSITYTLASPFYVDFVVDDDSSGVLRVSVGPTNKTMAYGVDGILNGVEIMKMNNSVGSLGGKICAGMVLKSWPRGNIGVLVPFVAGLCLLLSLALVMHRRTVGMRNPVSWSKLPTEVRGVDLNHVNLHLSGKA</sequence>